<dbReference type="InterPro" id="IPR041408">
    <property type="entry name" value="Hcp_Tssd"/>
</dbReference>
<dbReference type="AlphaFoldDB" id="A0A227PGJ6"/>
<organism evidence="1 2">
    <name type="scientific">Flavobacterium araucananum</name>
    <dbReference type="NCBI Taxonomy" id="946678"/>
    <lineage>
        <taxon>Bacteria</taxon>
        <taxon>Pseudomonadati</taxon>
        <taxon>Bacteroidota</taxon>
        <taxon>Flavobacteriia</taxon>
        <taxon>Flavobacteriales</taxon>
        <taxon>Flavobacteriaceae</taxon>
        <taxon>Flavobacterium</taxon>
    </lineage>
</organism>
<reference evidence="1 2" key="1">
    <citation type="submission" date="2016-11" db="EMBL/GenBank/DDBJ databases">
        <title>Whole genomes of Flavobacteriaceae.</title>
        <authorList>
            <person name="Stine C."/>
            <person name="Li C."/>
            <person name="Tadesse D."/>
        </authorList>
    </citation>
    <scope>NUCLEOTIDE SEQUENCE [LARGE SCALE GENOMIC DNA]</scope>
    <source>
        <strain evidence="1 2">DSM 24704</strain>
    </source>
</reference>
<name>A0A227PGJ6_9FLAO</name>
<dbReference type="Pfam" id="PF17642">
    <property type="entry name" value="TssD"/>
    <property type="match status" value="1"/>
</dbReference>
<dbReference type="GO" id="GO:0033104">
    <property type="term" value="C:type VI protein secretion system complex"/>
    <property type="evidence" value="ECO:0007669"/>
    <property type="project" value="InterPro"/>
</dbReference>
<dbReference type="Proteomes" id="UP000214684">
    <property type="component" value="Unassembled WGS sequence"/>
</dbReference>
<evidence type="ECO:0000313" key="2">
    <source>
        <dbReference type="Proteomes" id="UP000214684"/>
    </source>
</evidence>
<sequence>MFGEQWDLLWINTNYFRHIAWDGSPTSEIMGGLLNFGFVTQERDEVFLHNTTKAIQHETDRMEKGEIHFYSNGDKDLPIRKYKFSDAYIIHICVTFEAYGPHNMQTAITLSPAIQNYGNGDDFIKYWQVSRVEAQPVYYTPEPEKKATRVKTIELKTALDLGSANDNTGETQQGMLYGKTYEFKVVAFTQETPTDKTVIKWSYKYHSLSENKWIERHLSVTGDTLKFTLNEKDMCGRFIYIRAYIKDPENEGELKVWKHNRFRWFDRMKVNEQINNRVNDPWKINQGNTSLCGMAALYYAMIKRDAMAYEKLAKELFRTGEYAIGSYILKPHEKALSMYDVKTSYDNYIALKMAEIDWIVLATTRSKESLNSKFVYNGFENDDLDMLKTVNWPAMLTRMCKEVAGFTFAESFDLGLLQIANKKGVSGKFQDAVGDTDILNLKIIDRKYKQGHTILMMIDSSMIEDKESYNPKDLTTNVHWVVYEGGLSFIDVGESKFVHFYIYTWGLDFTNDYKPESGNKKEVNLKFKFLYKPCNIDVKSFKSNYYGYIEIQ</sequence>
<keyword evidence="2" id="KW-1185">Reference proteome</keyword>
<evidence type="ECO:0000313" key="1">
    <source>
        <dbReference type="EMBL" id="OXG09020.1"/>
    </source>
</evidence>
<protein>
    <submittedName>
        <fullName evidence="1">Uncharacterized protein</fullName>
    </submittedName>
</protein>
<comment type="caution">
    <text evidence="1">The sequence shown here is derived from an EMBL/GenBank/DDBJ whole genome shotgun (WGS) entry which is preliminary data.</text>
</comment>
<gene>
    <name evidence="1" type="ORF">B0A64_03230</name>
</gene>
<accession>A0A227PGJ6</accession>
<dbReference type="EMBL" id="MUGS01000004">
    <property type="protein sequence ID" value="OXG09020.1"/>
    <property type="molecule type" value="Genomic_DNA"/>
</dbReference>
<proteinExistence type="predicted"/>